<protein>
    <submittedName>
        <fullName evidence="1">Uncharacterized protein</fullName>
    </submittedName>
</protein>
<sequence length="356" mass="40859">MKEKGSCPKCGEITPNKGNRLCATCYWIPRAQHSAKLQLARLEQPWVQELWRAFEIWLLRNFSPYNAWKWMFPSGDAFAEFDERFCSAQDMTTESVLAIGGPEWLRKHGYVSRFLAHTKIVDITDRERNEWAELRRIQDILDASTGENRQILNAFINYCRRGKGIQSKTLRVYLKAGQSFLQSTKSPICEVSEKTIYNFLRRHPGHRSSLFRFVTFLREAGYAPEAAVPKRPKKYRSGYSARVIGRIEAFSKEFDATGSIPRKRALCAAAIAEMLGVPLEYCLRLHRQDINLEVQSCEVRVQEDWYSCAMVIDRLIREVAKIDIGDDRLFPGKLPSDTLSAVGAAYHVKIALKNVI</sequence>
<dbReference type="AlphaFoldDB" id="G6YV05"/>
<reference evidence="1 2" key="1">
    <citation type="journal article" date="2012" name="J. Bacteriol.">
        <title>Genome sequence of deep-sea manganese-oxidizing bacterium Marinobacter manganoxydans MnI7-9.</title>
        <authorList>
            <person name="Wang H."/>
            <person name="Li H."/>
            <person name="Shao Z."/>
            <person name="Liao S."/>
            <person name="Johnstone L."/>
            <person name="Rensing C."/>
            <person name="Wang G."/>
        </authorList>
    </citation>
    <scope>NUCLEOTIDE SEQUENCE [LARGE SCALE GENOMIC DNA]</scope>
    <source>
        <strain evidence="1 2">MnI7-9</strain>
    </source>
</reference>
<keyword evidence="2" id="KW-1185">Reference proteome</keyword>
<accession>G6YV05</accession>
<name>G6YV05_9GAMM</name>
<dbReference type="RefSeq" id="WP_008174156.1">
    <property type="nucleotide sequence ID" value="NZ_AGTR01000054.1"/>
</dbReference>
<organism evidence="1 2">
    <name type="scientific">Marinobacter manganoxydans MnI7-9</name>
    <dbReference type="NCBI Taxonomy" id="1094979"/>
    <lineage>
        <taxon>Bacteria</taxon>
        <taxon>Pseudomonadati</taxon>
        <taxon>Pseudomonadota</taxon>
        <taxon>Gammaproteobacteria</taxon>
        <taxon>Pseudomonadales</taxon>
        <taxon>Marinobacteraceae</taxon>
        <taxon>Marinobacter</taxon>
    </lineage>
</organism>
<dbReference type="PATRIC" id="fig|1094979.3.peg.2613"/>
<proteinExistence type="predicted"/>
<dbReference type="Proteomes" id="UP000003208">
    <property type="component" value="Unassembled WGS sequence"/>
</dbReference>
<gene>
    <name evidence="1" type="ORF">KYE_13500</name>
</gene>
<evidence type="ECO:0000313" key="2">
    <source>
        <dbReference type="Proteomes" id="UP000003208"/>
    </source>
</evidence>
<dbReference type="EMBL" id="AGTR01000054">
    <property type="protein sequence ID" value="EHJ03939.1"/>
    <property type="molecule type" value="Genomic_DNA"/>
</dbReference>
<evidence type="ECO:0000313" key="1">
    <source>
        <dbReference type="EMBL" id="EHJ03939.1"/>
    </source>
</evidence>